<evidence type="ECO:0000256" key="1">
    <source>
        <dbReference type="SAM" id="Phobius"/>
    </source>
</evidence>
<dbReference type="RefSeq" id="WP_254577963.1">
    <property type="nucleotide sequence ID" value="NZ_CP100595.1"/>
</dbReference>
<keyword evidence="1" id="KW-1133">Transmembrane helix</keyword>
<keyword evidence="3" id="KW-1185">Reference proteome</keyword>
<evidence type="ECO:0008006" key="4">
    <source>
        <dbReference type="Google" id="ProtNLM"/>
    </source>
</evidence>
<gene>
    <name evidence="2" type="ORF">NJU99_06745</name>
</gene>
<evidence type="ECO:0000313" key="2">
    <source>
        <dbReference type="EMBL" id="UTJ07789.1"/>
    </source>
</evidence>
<evidence type="ECO:0000313" key="3">
    <source>
        <dbReference type="Proteomes" id="UP001060012"/>
    </source>
</evidence>
<protein>
    <recommendedName>
        <fullName evidence="4">Pentapeptide repeat-containing protein</fullName>
    </recommendedName>
</protein>
<name>A0ABY5E6K6_9BACT</name>
<dbReference type="EMBL" id="CP100595">
    <property type="protein sequence ID" value="UTJ07789.1"/>
    <property type="molecule type" value="Genomic_DNA"/>
</dbReference>
<dbReference type="Proteomes" id="UP001060012">
    <property type="component" value="Chromosome"/>
</dbReference>
<accession>A0ABY5E6K6</accession>
<feature type="transmembrane region" description="Helical" evidence="1">
    <location>
        <begin position="467"/>
        <end position="487"/>
    </location>
</feature>
<reference evidence="2" key="1">
    <citation type="submission" date="2022-07" db="EMBL/GenBank/DDBJ databases">
        <title>Arcobacter roscoffensis sp. nov., a marine bacterium isolated from coastal seawater collected from Roscoff, France.</title>
        <authorList>
            <person name="Pascual J."/>
            <person name="Lepeaux C."/>
            <person name="Methner A."/>
            <person name="Overmann J."/>
        </authorList>
    </citation>
    <scope>NUCLEOTIDE SEQUENCE</scope>
    <source>
        <strain evidence="2">ARW1-2F2</strain>
    </source>
</reference>
<sequence>MAKCSIEHCNLDVYESDSKCILHCQKHEYSVDFNKIGFLKAFYDELVNSIIRELSSDYSEQKLSLYFKDELDEADSYSVDEYIKEEVIVFNNIYFPQSKEIDSFDYTKILKRLGQIHFNYCEFSTSYLDLDSTKCFFQDCKFHNGLSLSNIPVLENELNVLFQKCEFGNTVSSSPWDKQLVIDSPLFSDCSFTKINFDNTIFNEAIFKNSKDFDGSIKELEIYDSVLKKEFVLDYHSIDSLIIRDTQFQEPLHMYKCRNINELNITNSSFEKSVDFYNSSLGAFYTSNTLFSEFVNFEYCEFGLGEGIEEYFKAKFDYTTFKSFINFRNTFFYSGLDLSLTNLKENPNFLNTTIDYKYTNKETFRIIKNSFDKVGNFSDANKFFAKEMQKDLNETFFLDSPAKKLMLWFNLGISNFGQFYWLPLLYIIGFSFLLSFINYEELKCCEILNPLAKTLPFGRFLDEGKEFVHLLVYIVYSVLIYHFIVSVKRMIKR</sequence>
<proteinExistence type="predicted"/>
<keyword evidence="1" id="KW-0812">Transmembrane</keyword>
<organism evidence="2 3">
    <name type="scientific">Arcobacter roscoffensis</name>
    <dbReference type="NCBI Taxonomy" id="2961520"/>
    <lineage>
        <taxon>Bacteria</taxon>
        <taxon>Pseudomonadati</taxon>
        <taxon>Campylobacterota</taxon>
        <taxon>Epsilonproteobacteria</taxon>
        <taxon>Campylobacterales</taxon>
        <taxon>Arcobacteraceae</taxon>
        <taxon>Arcobacter</taxon>
    </lineage>
</organism>
<keyword evidence="1" id="KW-0472">Membrane</keyword>